<reference evidence="1 2" key="1">
    <citation type="submission" date="2018-07" db="EMBL/GenBank/DDBJ databases">
        <title>Venubactetium sediminum gen. nov., sp. nov., isolated from a marine solar saltern.</title>
        <authorList>
            <person name="Wang S."/>
        </authorList>
    </citation>
    <scope>NUCLEOTIDE SEQUENCE [LARGE SCALE GENOMIC DNA]</scope>
    <source>
        <strain evidence="1 2">WD2A32</strain>
    </source>
</reference>
<dbReference type="SUPFAM" id="SSF110087">
    <property type="entry name" value="DR1885-like metal-binding protein"/>
    <property type="match status" value="1"/>
</dbReference>
<evidence type="ECO:0000313" key="2">
    <source>
        <dbReference type="Proteomes" id="UP000253941"/>
    </source>
</evidence>
<proteinExistence type="predicted"/>
<dbReference type="AlphaFoldDB" id="A0A369TKH1"/>
<gene>
    <name evidence="1" type="ORF">DRB17_02945</name>
</gene>
<dbReference type="InterPro" id="IPR058248">
    <property type="entry name" value="Lxx211020-like"/>
</dbReference>
<dbReference type="Proteomes" id="UP000253941">
    <property type="component" value="Unassembled WGS sequence"/>
</dbReference>
<dbReference type="InterPro" id="IPR007410">
    <property type="entry name" value="LpqE-like"/>
</dbReference>
<organism evidence="1 2">
    <name type="scientific">Ferruginivarius sediminum</name>
    <dbReference type="NCBI Taxonomy" id="2661937"/>
    <lineage>
        <taxon>Bacteria</taxon>
        <taxon>Pseudomonadati</taxon>
        <taxon>Pseudomonadota</taxon>
        <taxon>Alphaproteobacteria</taxon>
        <taxon>Rhodospirillales</taxon>
        <taxon>Rhodospirillaceae</taxon>
        <taxon>Ferruginivarius</taxon>
    </lineage>
</organism>
<dbReference type="Pfam" id="PF04314">
    <property type="entry name" value="PCuAC"/>
    <property type="match status" value="1"/>
</dbReference>
<protein>
    <submittedName>
        <fullName evidence="1">Copper chaperone PCu(A)C</fullName>
    </submittedName>
</protein>
<dbReference type="Gene3D" id="2.60.40.1890">
    <property type="entry name" value="PCu(A)C copper chaperone"/>
    <property type="match status" value="1"/>
</dbReference>
<sequence length="165" mass="17828">MKRGTGGAARAKPHIIRDKEVSMRRIALTLAVLLLLLPGSALAHSAKLEKIAIGHAWAPPTEADAGPVYMPLLNDGDSEVHLVELSSPVAEKVYLRTGKGANAERIGDLVLQPGQPLALAAWRVHVWMEGLKRPLKVDDRFLLTLRFKDAGEVAIDVIVESTPGH</sequence>
<accession>A0A369TKH1</accession>
<comment type="caution">
    <text evidence="1">The sequence shown here is derived from an EMBL/GenBank/DDBJ whole genome shotgun (WGS) entry which is preliminary data.</text>
</comment>
<dbReference type="PANTHER" id="PTHR36302">
    <property type="entry name" value="BLR7088 PROTEIN"/>
    <property type="match status" value="1"/>
</dbReference>
<dbReference type="InterPro" id="IPR036182">
    <property type="entry name" value="PCuAC_sf"/>
</dbReference>
<keyword evidence="2" id="KW-1185">Reference proteome</keyword>
<evidence type="ECO:0000313" key="1">
    <source>
        <dbReference type="EMBL" id="RDD63416.1"/>
    </source>
</evidence>
<dbReference type="EMBL" id="QPMH01000002">
    <property type="protein sequence ID" value="RDD63416.1"/>
    <property type="molecule type" value="Genomic_DNA"/>
</dbReference>
<name>A0A369TKH1_9PROT</name>
<dbReference type="PANTHER" id="PTHR36302:SF1">
    <property type="entry name" value="COPPER CHAPERONE PCU(A)C"/>
    <property type="match status" value="1"/>
</dbReference>